<evidence type="ECO:0000256" key="12">
    <source>
        <dbReference type="ARBA" id="ARBA00023136"/>
    </source>
</evidence>
<dbReference type="InterPro" id="IPR013083">
    <property type="entry name" value="Znf_RING/FYVE/PHD"/>
</dbReference>
<dbReference type="Proteomes" id="UP000515121">
    <property type="component" value="Unplaced"/>
</dbReference>
<dbReference type="RefSeq" id="XP_022726372.1">
    <property type="nucleotide sequence ID" value="XM_022870637.1"/>
</dbReference>
<dbReference type="PROSITE" id="PS50089">
    <property type="entry name" value="ZF_RING_2"/>
    <property type="match status" value="1"/>
</dbReference>
<organism evidence="18 19">
    <name type="scientific">Durio zibethinus</name>
    <name type="common">Durian</name>
    <dbReference type="NCBI Taxonomy" id="66656"/>
    <lineage>
        <taxon>Eukaryota</taxon>
        <taxon>Viridiplantae</taxon>
        <taxon>Streptophyta</taxon>
        <taxon>Embryophyta</taxon>
        <taxon>Tracheophyta</taxon>
        <taxon>Spermatophyta</taxon>
        <taxon>Magnoliopsida</taxon>
        <taxon>eudicotyledons</taxon>
        <taxon>Gunneridae</taxon>
        <taxon>Pentapetalae</taxon>
        <taxon>rosids</taxon>
        <taxon>malvids</taxon>
        <taxon>Malvales</taxon>
        <taxon>Malvaceae</taxon>
        <taxon>Helicteroideae</taxon>
        <taxon>Durio</taxon>
    </lineage>
</organism>
<accession>A0A6P5XFA1</accession>
<dbReference type="InterPro" id="IPR001841">
    <property type="entry name" value="Znf_RING"/>
</dbReference>
<keyword evidence="9" id="KW-0833">Ubl conjugation pathway</keyword>
<dbReference type="GO" id="GO:0061630">
    <property type="term" value="F:ubiquitin protein ligase activity"/>
    <property type="evidence" value="ECO:0007669"/>
    <property type="project" value="UniProtKB-EC"/>
</dbReference>
<comment type="similarity">
    <text evidence="13">Belongs to the RING-type zinc finger family. ATL subfamily.</text>
</comment>
<evidence type="ECO:0000256" key="15">
    <source>
        <dbReference type="SAM" id="MobiDB-lite"/>
    </source>
</evidence>
<dbReference type="KEGG" id="dzi:111282526"/>
<sequence>MGFQHRKLMSDSRNETSLDYCVDCHHDCVPSCSKLCELFCSEPPDSPDPDRYSPPAPVSKSPSHTKIPTKLLIITFTVLATAFLFLCCYVYYVRWSRRRSNARRRSQSETTETRDEFLDEDHGPIVDHPIWYINTVGLQPSIINSITVCKYKRGEGLVEGTECSVCLNEFEDDETLRLLPKCSHAFHIPCIDTWLRSHTNCPMCRAPIVSNTAKSNEGPSLSEVNNEESGVSEETQVVIVEDDGEPERETNGEASEIRIRPVEEEELAVENERNTGESSGVEDGIQPMRRSVSLDSLAASQISQALANGIPEGSNGNSDNDLAKGKESSVRIVSRRAAGNQSLLRLMCHSSIARSLQNGPVFMKRSFSYNGKFSLPICNNKNPPLRSF</sequence>
<keyword evidence="11 16" id="KW-1133">Transmembrane helix</keyword>
<comment type="subcellular location">
    <subcellularLocation>
        <location evidence="2">Membrane</location>
        <topology evidence="2">Single-pass membrane protein</topology>
    </subcellularLocation>
</comment>
<dbReference type="GO" id="GO:0016567">
    <property type="term" value="P:protein ubiquitination"/>
    <property type="evidence" value="ECO:0007669"/>
    <property type="project" value="UniProtKB-UniPathway"/>
</dbReference>
<dbReference type="Gene3D" id="3.30.40.10">
    <property type="entry name" value="Zinc/RING finger domain, C3HC4 (zinc finger)"/>
    <property type="match status" value="1"/>
</dbReference>
<keyword evidence="6 16" id="KW-0812">Transmembrane</keyword>
<evidence type="ECO:0000256" key="3">
    <source>
        <dbReference type="ARBA" id="ARBA00004906"/>
    </source>
</evidence>
<dbReference type="SMART" id="SM01197">
    <property type="entry name" value="FANCL_C"/>
    <property type="match status" value="1"/>
</dbReference>
<dbReference type="OrthoDB" id="9984778at2759"/>
<dbReference type="PANTHER" id="PTHR46913:SF19">
    <property type="entry name" value="RING-TYPE E3 UBIQUITIN TRANSFERASE"/>
    <property type="match status" value="1"/>
</dbReference>
<protein>
    <recommendedName>
        <fullName evidence="4">RING-type E3 ubiquitin transferase</fullName>
        <ecNumber evidence="4">2.3.2.27</ecNumber>
    </recommendedName>
</protein>
<dbReference type="PANTHER" id="PTHR46913">
    <property type="entry name" value="RING-H2 FINGER PROTEIN ATL16"/>
    <property type="match status" value="1"/>
</dbReference>
<reference evidence="19" key="1">
    <citation type="submission" date="2025-08" db="UniProtKB">
        <authorList>
            <consortium name="RefSeq"/>
        </authorList>
    </citation>
    <scope>IDENTIFICATION</scope>
    <source>
        <tissue evidence="19">Fruit stalk</tissue>
    </source>
</reference>
<feature type="compositionally biased region" description="Basic and acidic residues" evidence="15">
    <location>
        <begin position="247"/>
        <end position="262"/>
    </location>
</feature>
<evidence type="ECO:0000256" key="9">
    <source>
        <dbReference type="ARBA" id="ARBA00022786"/>
    </source>
</evidence>
<dbReference type="FunFam" id="3.30.40.10:FF:000233">
    <property type="entry name" value="RING-H2 finger protein ATL54"/>
    <property type="match status" value="1"/>
</dbReference>
<feature type="transmembrane region" description="Helical" evidence="16">
    <location>
        <begin position="71"/>
        <end position="93"/>
    </location>
</feature>
<name>A0A6P5XFA1_DURZI</name>
<keyword evidence="12 16" id="KW-0472">Membrane</keyword>
<proteinExistence type="inferred from homology"/>
<feature type="compositionally biased region" description="Low complexity" evidence="15">
    <location>
        <begin position="220"/>
        <end position="234"/>
    </location>
</feature>
<comment type="pathway">
    <text evidence="3">Protein modification; protein ubiquitination.</text>
</comment>
<feature type="domain" description="RING-type" evidence="17">
    <location>
        <begin position="163"/>
        <end position="205"/>
    </location>
</feature>
<dbReference type="AlphaFoldDB" id="A0A6P5XFA1"/>
<evidence type="ECO:0000259" key="17">
    <source>
        <dbReference type="PROSITE" id="PS50089"/>
    </source>
</evidence>
<evidence type="ECO:0000313" key="19">
    <source>
        <dbReference type="RefSeq" id="XP_022726372.1"/>
    </source>
</evidence>
<dbReference type="UniPathway" id="UPA00143"/>
<evidence type="ECO:0000256" key="2">
    <source>
        <dbReference type="ARBA" id="ARBA00004167"/>
    </source>
</evidence>
<keyword evidence="18" id="KW-1185">Reference proteome</keyword>
<keyword evidence="8 14" id="KW-0863">Zinc-finger</keyword>
<evidence type="ECO:0000256" key="16">
    <source>
        <dbReference type="SAM" id="Phobius"/>
    </source>
</evidence>
<evidence type="ECO:0000256" key="11">
    <source>
        <dbReference type="ARBA" id="ARBA00022989"/>
    </source>
</evidence>
<dbReference type="SMART" id="SM00184">
    <property type="entry name" value="RING"/>
    <property type="match status" value="1"/>
</dbReference>
<dbReference type="SUPFAM" id="SSF57850">
    <property type="entry name" value="RING/U-box"/>
    <property type="match status" value="1"/>
</dbReference>
<evidence type="ECO:0000256" key="6">
    <source>
        <dbReference type="ARBA" id="ARBA00022692"/>
    </source>
</evidence>
<keyword evidence="5" id="KW-0808">Transferase</keyword>
<dbReference type="GO" id="GO:0008270">
    <property type="term" value="F:zinc ion binding"/>
    <property type="evidence" value="ECO:0007669"/>
    <property type="project" value="UniProtKB-KW"/>
</dbReference>
<evidence type="ECO:0000256" key="14">
    <source>
        <dbReference type="PROSITE-ProRule" id="PRU00175"/>
    </source>
</evidence>
<dbReference type="Pfam" id="PF13639">
    <property type="entry name" value="zf-RING_2"/>
    <property type="match status" value="1"/>
</dbReference>
<dbReference type="GO" id="GO:0016020">
    <property type="term" value="C:membrane"/>
    <property type="evidence" value="ECO:0007669"/>
    <property type="project" value="UniProtKB-SubCell"/>
</dbReference>
<evidence type="ECO:0000256" key="7">
    <source>
        <dbReference type="ARBA" id="ARBA00022723"/>
    </source>
</evidence>
<evidence type="ECO:0000256" key="10">
    <source>
        <dbReference type="ARBA" id="ARBA00022833"/>
    </source>
</evidence>
<evidence type="ECO:0000256" key="1">
    <source>
        <dbReference type="ARBA" id="ARBA00000900"/>
    </source>
</evidence>
<evidence type="ECO:0000256" key="8">
    <source>
        <dbReference type="ARBA" id="ARBA00022771"/>
    </source>
</evidence>
<dbReference type="GeneID" id="111282526"/>
<evidence type="ECO:0000256" key="5">
    <source>
        <dbReference type="ARBA" id="ARBA00022679"/>
    </source>
</evidence>
<evidence type="ECO:0000256" key="13">
    <source>
        <dbReference type="ARBA" id="ARBA00024209"/>
    </source>
</evidence>
<dbReference type="InterPro" id="IPR044600">
    <property type="entry name" value="ATL1/ATL16-like"/>
</dbReference>
<evidence type="ECO:0000313" key="18">
    <source>
        <dbReference type="Proteomes" id="UP000515121"/>
    </source>
</evidence>
<gene>
    <name evidence="19" type="primary">LOC111282526</name>
</gene>
<comment type="catalytic activity">
    <reaction evidence="1">
        <text>S-ubiquitinyl-[E2 ubiquitin-conjugating enzyme]-L-cysteine + [acceptor protein]-L-lysine = [E2 ubiquitin-conjugating enzyme]-L-cysteine + N(6)-ubiquitinyl-[acceptor protein]-L-lysine.</text>
        <dbReference type="EC" id="2.3.2.27"/>
    </reaction>
</comment>
<keyword evidence="7" id="KW-0479">Metal-binding</keyword>
<evidence type="ECO:0000256" key="4">
    <source>
        <dbReference type="ARBA" id="ARBA00012483"/>
    </source>
</evidence>
<dbReference type="EC" id="2.3.2.27" evidence="4"/>
<keyword evidence="10" id="KW-0862">Zinc</keyword>
<dbReference type="CDD" id="cd16461">
    <property type="entry name" value="RING-H2_EL5-like"/>
    <property type="match status" value="1"/>
</dbReference>
<feature type="region of interest" description="Disordered" evidence="15">
    <location>
        <begin position="212"/>
        <end position="287"/>
    </location>
</feature>
<feature type="region of interest" description="Disordered" evidence="15">
    <location>
        <begin position="308"/>
        <end position="329"/>
    </location>
</feature>